<dbReference type="InterPro" id="IPR036661">
    <property type="entry name" value="Luciferase-like_sf"/>
</dbReference>
<dbReference type="EMBL" id="BNJK01000001">
    <property type="protein sequence ID" value="GHO97172.1"/>
    <property type="molecule type" value="Genomic_DNA"/>
</dbReference>
<accession>A0A8J3N7H8</accession>
<evidence type="ECO:0000313" key="3">
    <source>
        <dbReference type="EMBL" id="GHO97172.1"/>
    </source>
</evidence>
<dbReference type="InterPro" id="IPR011251">
    <property type="entry name" value="Luciferase-like_dom"/>
</dbReference>
<dbReference type="GO" id="GO:0016705">
    <property type="term" value="F:oxidoreductase activity, acting on paired donors, with incorporation or reduction of molecular oxygen"/>
    <property type="evidence" value="ECO:0007669"/>
    <property type="project" value="InterPro"/>
</dbReference>
<dbReference type="InterPro" id="IPR019949">
    <property type="entry name" value="CmoO-like"/>
</dbReference>
<dbReference type="PANTHER" id="PTHR30137:SF6">
    <property type="entry name" value="LUCIFERASE-LIKE MONOOXYGENASE"/>
    <property type="match status" value="1"/>
</dbReference>
<dbReference type="RefSeq" id="WP_220207751.1">
    <property type="nucleotide sequence ID" value="NZ_BNJK01000001.1"/>
</dbReference>
<comment type="similarity">
    <text evidence="1">To bacterial alkanal monooxygenase alpha and beta chains.</text>
</comment>
<feature type="domain" description="Luciferase-like" evidence="2">
    <location>
        <begin position="6"/>
        <end position="299"/>
    </location>
</feature>
<gene>
    <name evidence="3" type="ORF">KSF_072200</name>
</gene>
<dbReference type="NCBIfam" id="TIGR03558">
    <property type="entry name" value="oxido_grp_1"/>
    <property type="match status" value="1"/>
</dbReference>
<dbReference type="Proteomes" id="UP000597444">
    <property type="component" value="Unassembled WGS sequence"/>
</dbReference>
<proteinExistence type="predicted"/>
<sequence>MTIPLSVLDLSLVDAGLTSTQALQNTIALARQAERLGYTRYWLAEHHNTSMLASSAPEIMIGHVAQATNRLRVGSGGVMLPNHSPLKVAETFRVLEALHPGRIDLGIGRAPGTDPMTALALRRSKVALGADDFPEQLAELFAYTSEGFEDDHPFRSVSATPTDIALPPVWLLGSSDYSAQVAAALGLGFAFAHHINPQGAERATHLYQENFKPSRDLERPKTIVATSVVCADTEELVEELVASMALAWVRMRSGHSTPIPSPQEALDHIYTPAERALAQSVRSQRIIGTPDKVKILLDQLIEQTEADELMITTFMYGHNHRLRALELLADLFALQPAVEQS</sequence>
<dbReference type="AlphaFoldDB" id="A0A8J3N7H8"/>
<evidence type="ECO:0000259" key="2">
    <source>
        <dbReference type="Pfam" id="PF00296"/>
    </source>
</evidence>
<dbReference type="GO" id="GO:0005829">
    <property type="term" value="C:cytosol"/>
    <property type="evidence" value="ECO:0007669"/>
    <property type="project" value="TreeGrafter"/>
</dbReference>
<comment type="caution">
    <text evidence="3">The sequence shown here is derived from an EMBL/GenBank/DDBJ whole genome shotgun (WGS) entry which is preliminary data.</text>
</comment>
<evidence type="ECO:0000313" key="4">
    <source>
        <dbReference type="Proteomes" id="UP000597444"/>
    </source>
</evidence>
<reference evidence="3" key="1">
    <citation type="submission" date="2020-10" db="EMBL/GenBank/DDBJ databases">
        <title>Taxonomic study of unclassified bacteria belonging to the class Ktedonobacteria.</title>
        <authorList>
            <person name="Yabe S."/>
            <person name="Wang C.M."/>
            <person name="Zheng Y."/>
            <person name="Sakai Y."/>
            <person name="Cavaletti L."/>
            <person name="Monciardini P."/>
            <person name="Donadio S."/>
        </authorList>
    </citation>
    <scope>NUCLEOTIDE SEQUENCE</scope>
    <source>
        <strain evidence="3">ID150040</strain>
    </source>
</reference>
<evidence type="ECO:0000256" key="1">
    <source>
        <dbReference type="ARBA" id="ARBA00007789"/>
    </source>
</evidence>
<name>A0A8J3N7H8_9CHLR</name>
<dbReference type="PANTHER" id="PTHR30137">
    <property type="entry name" value="LUCIFERASE-LIKE MONOOXYGENASE"/>
    <property type="match status" value="1"/>
</dbReference>
<dbReference type="Pfam" id="PF00296">
    <property type="entry name" value="Bac_luciferase"/>
    <property type="match status" value="1"/>
</dbReference>
<protein>
    <submittedName>
        <fullName evidence="3">N5,N10-methylene tetrahydromethanopterin reductase</fullName>
    </submittedName>
</protein>
<dbReference type="InterPro" id="IPR050766">
    <property type="entry name" value="Bact_Lucif_Oxidored"/>
</dbReference>
<dbReference type="FunFam" id="3.20.20.30:FF:000002">
    <property type="entry name" value="LLM class flavin-dependent oxidoreductase"/>
    <property type="match status" value="1"/>
</dbReference>
<dbReference type="Gene3D" id="3.20.20.30">
    <property type="entry name" value="Luciferase-like domain"/>
    <property type="match status" value="1"/>
</dbReference>
<dbReference type="SUPFAM" id="SSF51679">
    <property type="entry name" value="Bacterial luciferase-like"/>
    <property type="match status" value="1"/>
</dbReference>
<organism evidence="3 4">
    <name type="scientific">Reticulibacter mediterranei</name>
    <dbReference type="NCBI Taxonomy" id="2778369"/>
    <lineage>
        <taxon>Bacteria</taxon>
        <taxon>Bacillati</taxon>
        <taxon>Chloroflexota</taxon>
        <taxon>Ktedonobacteria</taxon>
        <taxon>Ktedonobacterales</taxon>
        <taxon>Reticulibacteraceae</taxon>
        <taxon>Reticulibacter</taxon>
    </lineage>
</organism>
<keyword evidence="4" id="KW-1185">Reference proteome</keyword>